<evidence type="ECO:0000313" key="8">
    <source>
        <dbReference type="EMBL" id="SMD30918.1"/>
    </source>
</evidence>
<evidence type="ECO:0000256" key="2">
    <source>
        <dbReference type="ARBA" id="ARBA00022694"/>
    </source>
</evidence>
<keyword evidence="2" id="KW-0819">tRNA processing</keyword>
<keyword evidence="5" id="KW-0255">Endonuclease</keyword>
<dbReference type="RefSeq" id="WP_084272766.1">
    <property type="nucleotide sequence ID" value="NZ_FWYE01000002.1"/>
</dbReference>
<dbReference type="GO" id="GO:0016787">
    <property type="term" value="F:hydrolase activity"/>
    <property type="evidence" value="ECO:0007669"/>
    <property type="project" value="UniProtKB-KW"/>
</dbReference>
<sequence length="91" mass="10700">MNIALKRINYLINISRVSDNPERCIDLMEKISKRMDITLNHDIKLQYCKVCKMPYRSPVIRLKNGFVLIHCDHCGNTRRIKIRDHSVSSSK</sequence>
<organism evidence="8 9">
    <name type="scientific">Picrophilus torridus (strain ATCC 700027 / DSM 9790 / JCM 10055 / NBRC 100828 / KAW 2/3)</name>
    <dbReference type="NCBI Taxonomy" id="1122961"/>
    <lineage>
        <taxon>Archaea</taxon>
        <taxon>Methanobacteriati</taxon>
        <taxon>Thermoplasmatota</taxon>
        <taxon>Thermoplasmata</taxon>
        <taxon>Thermoplasmatales</taxon>
        <taxon>Picrophilaceae</taxon>
        <taxon>Picrophilus</taxon>
    </lineage>
</organism>
<dbReference type="InterPro" id="IPR016432">
    <property type="entry name" value="RNP4"/>
</dbReference>
<protein>
    <submittedName>
        <fullName evidence="8">Ribonuclease P protein subunit RPR2</fullName>
    </submittedName>
</protein>
<dbReference type="GO" id="GO:0001682">
    <property type="term" value="P:tRNA 5'-leader removal"/>
    <property type="evidence" value="ECO:0007669"/>
    <property type="project" value="InterPro"/>
</dbReference>
<dbReference type="EMBL" id="FWYE01000002">
    <property type="protein sequence ID" value="SMD30918.1"/>
    <property type="molecule type" value="Genomic_DNA"/>
</dbReference>
<evidence type="ECO:0000256" key="5">
    <source>
        <dbReference type="ARBA" id="ARBA00022759"/>
    </source>
</evidence>
<keyword evidence="4" id="KW-0479">Metal-binding</keyword>
<evidence type="ECO:0000256" key="6">
    <source>
        <dbReference type="ARBA" id="ARBA00022801"/>
    </source>
</evidence>
<reference evidence="8 9" key="1">
    <citation type="submission" date="2017-04" db="EMBL/GenBank/DDBJ databases">
        <authorList>
            <person name="Varghese N."/>
            <person name="Submissions S."/>
        </authorList>
    </citation>
    <scope>NUCLEOTIDE SEQUENCE [LARGE SCALE GENOMIC DNA]</scope>
    <source>
        <strain evidence="8 9">DSM 9789</strain>
    </source>
</reference>
<keyword evidence="9" id="KW-1185">Reference proteome</keyword>
<keyword evidence="6" id="KW-0378">Hydrolase</keyword>
<keyword evidence="7" id="KW-0862">Zinc</keyword>
<dbReference type="PIRSF" id="PIRSF004878">
    <property type="entry name" value="RNase_P_4"/>
    <property type="match status" value="1"/>
</dbReference>
<gene>
    <name evidence="8" type="ORF">SAMN02745355_0836</name>
</gene>
<evidence type="ECO:0000256" key="1">
    <source>
        <dbReference type="ARBA" id="ARBA00022490"/>
    </source>
</evidence>
<comment type="caution">
    <text evidence="8">The sequence shown here is derived from an EMBL/GenBank/DDBJ whole genome shotgun (WGS) entry which is preliminary data.</text>
</comment>
<evidence type="ECO:0000313" key="9">
    <source>
        <dbReference type="Proteomes" id="UP000192315"/>
    </source>
</evidence>
<dbReference type="GO" id="GO:0004519">
    <property type="term" value="F:endonuclease activity"/>
    <property type="evidence" value="ECO:0007669"/>
    <property type="project" value="UniProtKB-KW"/>
</dbReference>
<proteinExistence type="predicted"/>
<keyword evidence="3" id="KW-0540">Nuclease</keyword>
<evidence type="ECO:0000256" key="7">
    <source>
        <dbReference type="ARBA" id="ARBA00022833"/>
    </source>
</evidence>
<evidence type="ECO:0000256" key="3">
    <source>
        <dbReference type="ARBA" id="ARBA00022722"/>
    </source>
</evidence>
<dbReference type="GO" id="GO:0046872">
    <property type="term" value="F:metal ion binding"/>
    <property type="evidence" value="ECO:0007669"/>
    <property type="project" value="UniProtKB-KW"/>
</dbReference>
<accession>A0A8G2FWV8</accession>
<name>A0A8G2FWV8_PICTO</name>
<keyword evidence="1" id="KW-0963">Cytoplasm</keyword>
<dbReference type="GO" id="GO:0030677">
    <property type="term" value="C:ribonuclease P complex"/>
    <property type="evidence" value="ECO:0007669"/>
    <property type="project" value="InterPro"/>
</dbReference>
<dbReference type="AlphaFoldDB" id="A0A8G2FWV8"/>
<dbReference type="Proteomes" id="UP000192315">
    <property type="component" value="Unassembled WGS sequence"/>
</dbReference>
<evidence type="ECO:0000256" key="4">
    <source>
        <dbReference type="ARBA" id="ARBA00022723"/>
    </source>
</evidence>